<dbReference type="PROSITE" id="PS51273">
    <property type="entry name" value="GATASE_TYPE_1"/>
    <property type="match status" value="1"/>
</dbReference>
<dbReference type="PANTHER" id="PTHR43235">
    <property type="entry name" value="GLUTAMINE AMIDOTRANSFERASE PB2B2.05-RELATED"/>
    <property type="match status" value="1"/>
</dbReference>
<organism evidence="1">
    <name type="scientific">freshwater metagenome</name>
    <dbReference type="NCBI Taxonomy" id="449393"/>
    <lineage>
        <taxon>unclassified sequences</taxon>
        <taxon>metagenomes</taxon>
        <taxon>ecological metagenomes</taxon>
    </lineage>
</organism>
<dbReference type="SUPFAM" id="SSF52317">
    <property type="entry name" value="Class I glutamine amidotransferase-like"/>
    <property type="match status" value="1"/>
</dbReference>
<dbReference type="Gene3D" id="3.40.50.880">
    <property type="match status" value="1"/>
</dbReference>
<dbReference type="CDD" id="cd01745">
    <property type="entry name" value="GATase1_2"/>
    <property type="match status" value="1"/>
</dbReference>
<sequence length="233" mass="25121">MTRPRIAILGRFADGTTVTRARGLVTARALADAVWAAGGEPLTFLPIEGSDWSERMAGIDGILMPGGGDLDPSHYATEVTSEEIYGVDAIQDAVDFSLVKWAIDKAVPLLAICRGCQLVNVALGGTLVQHMEDDHRHKVHPVTVSAASVLGLTQDIVESSCYHHQEIDQLGRGLEVVATSGDGVIEAVKIPSDAWAFAVQWHPEDTYDSNAQQLAIFKRFVAEAASFSSQRQR</sequence>
<dbReference type="InterPro" id="IPR011697">
    <property type="entry name" value="Peptidase_C26"/>
</dbReference>
<dbReference type="InterPro" id="IPR044668">
    <property type="entry name" value="PuuD-like"/>
</dbReference>
<dbReference type="InterPro" id="IPR029062">
    <property type="entry name" value="Class_I_gatase-like"/>
</dbReference>
<protein>
    <submittedName>
        <fullName evidence="1">Unannotated protein</fullName>
    </submittedName>
</protein>
<reference evidence="1" key="1">
    <citation type="submission" date="2020-05" db="EMBL/GenBank/DDBJ databases">
        <authorList>
            <person name="Chiriac C."/>
            <person name="Salcher M."/>
            <person name="Ghai R."/>
            <person name="Kavagutti S V."/>
        </authorList>
    </citation>
    <scope>NUCLEOTIDE SEQUENCE</scope>
</reference>
<evidence type="ECO:0000313" key="1">
    <source>
        <dbReference type="EMBL" id="CAB4961785.1"/>
    </source>
</evidence>
<dbReference type="AlphaFoldDB" id="A0A6J7L1H6"/>
<dbReference type="EMBL" id="CAFBNO010000078">
    <property type="protein sequence ID" value="CAB4961785.1"/>
    <property type="molecule type" value="Genomic_DNA"/>
</dbReference>
<dbReference type="Pfam" id="PF07722">
    <property type="entry name" value="Peptidase_C26"/>
    <property type="match status" value="1"/>
</dbReference>
<proteinExistence type="predicted"/>
<dbReference type="GO" id="GO:0005829">
    <property type="term" value="C:cytosol"/>
    <property type="evidence" value="ECO:0007669"/>
    <property type="project" value="TreeGrafter"/>
</dbReference>
<dbReference type="GO" id="GO:0016811">
    <property type="term" value="F:hydrolase activity, acting on carbon-nitrogen (but not peptide) bonds, in linear amides"/>
    <property type="evidence" value="ECO:0007669"/>
    <property type="project" value="InterPro"/>
</dbReference>
<dbReference type="PANTHER" id="PTHR43235:SF1">
    <property type="entry name" value="GLUTAMINE AMIDOTRANSFERASE PB2B2.05-RELATED"/>
    <property type="match status" value="1"/>
</dbReference>
<gene>
    <name evidence="1" type="ORF">UFOPK3837_01101</name>
</gene>
<name>A0A6J7L1H6_9ZZZZ</name>
<accession>A0A6J7L1H6</accession>